<gene>
    <name evidence="14" type="ORF">NDU88_003369</name>
</gene>
<dbReference type="FunFam" id="1.10.10.60:FF:000003">
    <property type="entry name" value="Iroquois-class homeobox protein IRX"/>
    <property type="match status" value="1"/>
</dbReference>
<feature type="compositionally biased region" description="Basic and acidic residues" evidence="12">
    <location>
        <begin position="216"/>
        <end position="225"/>
    </location>
</feature>
<evidence type="ECO:0000256" key="2">
    <source>
        <dbReference type="ARBA" id="ARBA00008446"/>
    </source>
</evidence>
<organism evidence="14 15">
    <name type="scientific">Pleurodeles waltl</name>
    <name type="common">Iberian ribbed newt</name>
    <dbReference type="NCBI Taxonomy" id="8319"/>
    <lineage>
        <taxon>Eukaryota</taxon>
        <taxon>Metazoa</taxon>
        <taxon>Chordata</taxon>
        <taxon>Craniata</taxon>
        <taxon>Vertebrata</taxon>
        <taxon>Euteleostomi</taxon>
        <taxon>Amphibia</taxon>
        <taxon>Batrachia</taxon>
        <taxon>Caudata</taxon>
        <taxon>Salamandroidea</taxon>
        <taxon>Salamandridae</taxon>
        <taxon>Pleurodelinae</taxon>
        <taxon>Pleurodeles</taxon>
    </lineage>
</organism>
<feature type="region of interest" description="Disordered" evidence="12">
    <location>
        <begin position="207"/>
        <end position="288"/>
    </location>
</feature>
<keyword evidence="6" id="KW-0805">Transcription regulation</keyword>
<comment type="similarity">
    <text evidence="2">Belongs to the TALE/IRO homeobox family.</text>
</comment>
<feature type="compositionally biased region" description="Basic and acidic residues" evidence="12">
    <location>
        <begin position="233"/>
        <end position="253"/>
    </location>
</feature>
<sequence>MSFSQFGYPYSSTSQFFVATNPSTSCCESASRSPPDGSSGSSPGATLCCSPYENRLLASARPEFSAALGRYSAPYTAAASQGYANYLPYGSEAPTLYTALTPQYEVKDGAGSLHPGIGQSAAYYSYDPTLSHYQYDRYGAMDFSSSARRKNATRETTSTLKTWLYEHRKNPYPTKGEKIMLAIITKMTLTQVSTWFANARRRLKKENKMTWAPKNKAGDERKEGPGDGESDCSENKDTDFKVSKDEKELRLSDLEDFEDGEAEKIESGPKNAQQDTPSSISKKEGHPEKCDCNMTPPCSYQGVVCNKVTHASSRVDFLEGLLAKPSSLADTSAPMQLFDATEKPRIWSLAHTAGANVIVSPPNHELKAESPDCLHGREKPPVSEQCSEHDKSGGRSIRVHQAQLPLSLLSPPLKPGNPRLLSAANQAPLAWSGEPWPC</sequence>
<keyword evidence="9" id="KW-0804">Transcription</keyword>
<evidence type="ECO:0000256" key="1">
    <source>
        <dbReference type="ARBA" id="ARBA00004123"/>
    </source>
</evidence>
<dbReference type="InterPro" id="IPR008422">
    <property type="entry name" value="KN_HD"/>
</dbReference>
<feature type="DNA-binding region" description="Homeobox" evidence="11">
    <location>
        <begin position="145"/>
        <end position="207"/>
    </location>
</feature>
<dbReference type="GO" id="GO:0000981">
    <property type="term" value="F:DNA-binding transcription factor activity, RNA polymerase II-specific"/>
    <property type="evidence" value="ECO:0007669"/>
    <property type="project" value="InterPro"/>
</dbReference>
<feature type="compositionally biased region" description="Basic and acidic residues" evidence="12">
    <location>
        <begin position="371"/>
        <end position="393"/>
    </location>
</feature>
<keyword evidence="8 11" id="KW-0371">Homeobox</keyword>
<feature type="compositionally biased region" description="Polar residues" evidence="12">
    <location>
        <begin position="270"/>
        <end position="280"/>
    </location>
</feature>
<evidence type="ECO:0000256" key="5">
    <source>
        <dbReference type="ARBA" id="ARBA00022902"/>
    </source>
</evidence>
<evidence type="ECO:0000256" key="3">
    <source>
        <dbReference type="ARBA" id="ARBA00022473"/>
    </source>
</evidence>
<dbReference type="AlphaFoldDB" id="A0AAV7KYS2"/>
<evidence type="ECO:0000313" key="14">
    <source>
        <dbReference type="EMBL" id="KAJ1083209.1"/>
    </source>
</evidence>
<keyword evidence="10 11" id="KW-0539">Nucleus</keyword>
<evidence type="ECO:0000313" key="15">
    <source>
        <dbReference type="Proteomes" id="UP001066276"/>
    </source>
</evidence>
<evidence type="ECO:0000256" key="4">
    <source>
        <dbReference type="ARBA" id="ARBA00022782"/>
    </source>
</evidence>
<dbReference type="GO" id="GO:0007420">
    <property type="term" value="P:brain development"/>
    <property type="evidence" value="ECO:0007669"/>
    <property type="project" value="UniProtKB-ARBA"/>
</dbReference>
<accession>A0AAV7KYS2</accession>
<protein>
    <recommendedName>
        <fullName evidence="13">Homeobox domain-containing protein</fullName>
    </recommendedName>
</protein>
<evidence type="ECO:0000256" key="9">
    <source>
        <dbReference type="ARBA" id="ARBA00023163"/>
    </source>
</evidence>
<dbReference type="GO" id="GO:0000978">
    <property type="term" value="F:RNA polymerase II cis-regulatory region sequence-specific DNA binding"/>
    <property type="evidence" value="ECO:0007669"/>
    <property type="project" value="TreeGrafter"/>
</dbReference>
<feature type="region of interest" description="Disordered" evidence="12">
    <location>
        <begin position="371"/>
        <end position="395"/>
    </location>
</feature>
<dbReference type="Proteomes" id="UP001066276">
    <property type="component" value="Chromosome 12"/>
</dbReference>
<dbReference type="InterPro" id="IPR003893">
    <property type="entry name" value="Iroquois_homeo"/>
</dbReference>
<comment type="subcellular location">
    <subcellularLocation>
        <location evidence="1 11">Nucleus</location>
    </subcellularLocation>
</comment>
<evidence type="ECO:0000256" key="8">
    <source>
        <dbReference type="ARBA" id="ARBA00023155"/>
    </source>
</evidence>
<dbReference type="Gene3D" id="1.10.10.60">
    <property type="entry name" value="Homeodomain-like"/>
    <property type="match status" value="1"/>
</dbReference>
<keyword evidence="7 11" id="KW-0238">DNA-binding</keyword>
<dbReference type="GO" id="GO:0009953">
    <property type="term" value="P:dorsal/ventral pattern formation"/>
    <property type="evidence" value="ECO:0007669"/>
    <property type="project" value="UniProtKB-ARBA"/>
</dbReference>
<evidence type="ECO:0000256" key="10">
    <source>
        <dbReference type="ARBA" id="ARBA00023242"/>
    </source>
</evidence>
<dbReference type="CDD" id="cd00086">
    <property type="entry name" value="homeodomain"/>
    <property type="match status" value="1"/>
</dbReference>
<dbReference type="PROSITE" id="PS00027">
    <property type="entry name" value="HOMEOBOX_1"/>
    <property type="match status" value="1"/>
</dbReference>
<dbReference type="SMART" id="SM00389">
    <property type="entry name" value="HOX"/>
    <property type="match status" value="1"/>
</dbReference>
<dbReference type="EMBL" id="JANPWB010000016">
    <property type="protein sequence ID" value="KAJ1083209.1"/>
    <property type="molecule type" value="Genomic_DNA"/>
</dbReference>
<reference evidence="14" key="1">
    <citation type="journal article" date="2022" name="bioRxiv">
        <title>Sequencing and chromosome-scale assembly of the giantPleurodeles waltlgenome.</title>
        <authorList>
            <person name="Brown T."/>
            <person name="Elewa A."/>
            <person name="Iarovenko S."/>
            <person name="Subramanian E."/>
            <person name="Araus A.J."/>
            <person name="Petzold A."/>
            <person name="Susuki M."/>
            <person name="Suzuki K.-i.T."/>
            <person name="Hayashi T."/>
            <person name="Toyoda A."/>
            <person name="Oliveira C."/>
            <person name="Osipova E."/>
            <person name="Leigh N.D."/>
            <person name="Simon A."/>
            <person name="Yun M.H."/>
        </authorList>
    </citation>
    <scope>NUCLEOTIDE SEQUENCE</scope>
    <source>
        <strain evidence="14">20211129_DDA</strain>
        <tissue evidence="14">Liver</tissue>
    </source>
</reference>
<dbReference type="GO" id="GO:0005634">
    <property type="term" value="C:nucleus"/>
    <property type="evidence" value="ECO:0007669"/>
    <property type="project" value="UniProtKB-SubCell"/>
</dbReference>
<keyword evidence="15" id="KW-1185">Reference proteome</keyword>
<dbReference type="GO" id="GO:0030182">
    <property type="term" value="P:neuron differentiation"/>
    <property type="evidence" value="ECO:0007669"/>
    <property type="project" value="TreeGrafter"/>
</dbReference>
<dbReference type="InterPro" id="IPR001356">
    <property type="entry name" value="HD"/>
</dbReference>
<keyword evidence="4" id="KW-0221">Differentiation</keyword>
<dbReference type="SMART" id="SM00548">
    <property type="entry name" value="IRO"/>
    <property type="match status" value="2"/>
</dbReference>
<dbReference type="GO" id="GO:0048468">
    <property type="term" value="P:cell development"/>
    <property type="evidence" value="ECO:0007669"/>
    <property type="project" value="TreeGrafter"/>
</dbReference>
<dbReference type="GO" id="GO:0009954">
    <property type="term" value="P:proximal/distal pattern formation"/>
    <property type="evidence" value="ECO:0007669"/>
    <property type="project" value="UniProtKB-ARBA"/>
</dbReference>
<keyword evidence="5" id="KW-0524">Neurogenesis</keyword>
<feature type="domain" description="Homeobox" evidence="13">
    <location>
        <begin position="143"/>
        <end position="206"/>
    </location>
</feature>
<name>A0AAV7KYS2_PLEWA</name>
<evidence type="ECO:0000256" key="7">
    <source>
        <dbReference type="ARBA" id="ARBA00023125"/>
    </source>
</evidence>
<proteinExistence type="inferred from homology"/>
<evidence type="ECO:0000256" key="11">
    <source>
        <dbReference type="PROSITE-ProRule" id="PRU00108"/>
    </source>
</evidence>
<dbReference type="InterPro" id="IPR017970">
    <property type="entry name" value="Homeobox_CS"/>
</dbReference>
<dbReference type="InterPro" id="IPR009057">
    <property type="entry name" value="Homeodomain-like_sf"/>
</dbReference>
<dbReference type="PROSITE" id="PS50071">
    <property type="entry name" value="HOMEOBOX_2"/>
    <property type="match status" value="1"/>
</dbReference>
<evidence type="ECO:0000256" key="12">
    <source>
        <dbReference type="SAM" id="MobiDB-lite"/>
    </source>
</evidence>
<dbReference type="PANTHER" id="PTHR11211">
    <property type="entry name" value="IROQUOIS-CLASS HOMEODOMAIN PROTEIN IRX"/>
    <property type="match status" value="1"/>
</dbReference>
<keyword evidence="3" id="KW-0217">Developmental protein</keyword>
<dbReference type="SUPFAM" id="SSF46689">
    <property type="entry name" value="Homeodomain-like"/>
    <property type="match status" value="1"/>
</dbReference>
<dbReference type="Pfam" id="PF05920">
    <property type="entry name" value="Homeobox_KN"/>
    <property type="match status" value="1"/>
</dbReference>
<comment type="caution">
    <text evidence="14">The sequence shown here is derived from an EMBL/GenBank/DDBJ whole genome shotgun (WGS) entry which is preliminary data.</text>
</comment>
<evidence type="ECO:0000259" key="13">
    <source>
        <dbReference type="PROSITE" id="PS50071"/>
    </source>
</evidence>
<dbReference type="PANTHER" id="PTHR11211:SF47">
    <property type="entry name" value="IROQUOIS HOMEOBOX PROTEIN 6A"/>
    <property type="match status" value="1"/>
</dbReference>
<evidence type="ECO:0000256" key="6">
    <source>
        <dbReference type="ARBA" id="ARBA00023015"/>
    </source>
</evidence>